<evidence type="ECO:0000313" key="3">
    <source>
        <dbReference type="Proteomes" id="UP000030765"/>
    </source>
</evidence>
<dbReference type="EnsemblMetazoa" id="ASIC010331-RA">
    <property type="protein sequence ID" value="ASIC010331-PA"/>
    <property type="gene ID" value="ASIC010331"/>
</dbReference>
<protein>
    <submittedName>
        <fullName evidence="1 2">Methylation site containing protein</fullName>
    </submittedName>
</protein>
<reference evidence="2" key="2">
    <citation type="submission" date="2020-05" db="UniProtKB">
        <authorList>
            <consortium name="EnsemblMetazoa"/>
        </authorList>
    </citation>
    <scope>IDENTIFICATION</scope>
</reference>
<name>A0A084VXB6_ANOSI</name>
<dbReference type="EMBL" id="KE525198">
    <property type="protein sequence ID" value="KFB42610.1"/>
    <property type="molecule type" value="Genomic_DNA"/>
</dbReference>
<gene>
    <name evidence="1" type="ORF">ZHAS_00010331</name>
</gene>
<evidence type="ECO:0000313" key="2">
    <source>
        <dbReference type="EnsemblMetazoa" id="ASIC010331-PA"/>
    </source>
</evidence>
<accession>A0A084VXB6</accession>
<dbReference type="VEuPathDB" id="VectorBase:ASIC010331"/>
<reference evidence="1 3" key="1">
    <citation type="journal article" date="2014" name="BMC Genomics">
        <title>Genome sequence of Anopheles sinensis provides insight into genetics basis of mosquito competence for malaria parasites.</title>
        <authorList>
            <person name="Zhou D."/>
            <person name="Zhang D."/>
            <person name="Ding G."/>
            <person name="Shi L."/>
            <person name="Hou Q."/>
            <person name="Ye Y."/>
            <person name="Xu Y."/>
            <person name="Zhou H."/>
            <person name="Xiong C."/>
            <person name="Li S."/>
            <person name="Yu J."/>
            <person name="Hong S."/>
            <person name="Yu X."/>
            <person name="Zou P."/>
            <person name="Chen C."/>
            <person name="Chang X."/>
            <person name="Wang W."/>
            <person name="Lv Y."/>
            <person name="Sun Y."/>
            <person name="Ma L."/>
            <person name="Shen B."/>
            <person name="Zhu C."/>
        </authorList>
    </citation>
    <scope>NUCLEOTIDE SEQUENCE [LARGE SCALE GENOMIC DNA]</scope>
</reference>
<dbReference type="EMBL" id="ATLV01017928">
    <property type="status" value="NOT_ANNOTATED_CDS"/>
    <property type="molecule type" value="Genomic_DNA"/>
</dbReference>
<sequence>MGKSSGQLDVISFGWPQDLSPPFRVTGEMWMIYGYIFKRKKLKPPTLGRRSGKFE</sequence>
<organism evidence="1">
    <name type="scientific">Anopheles sinensis</name>
    <name type="common">Mosquito</name>
    <dbReference type="NCBI Taxonomy" id="74873"/>
    <lineage>
        <taxon>Eukaryota</taxon>
        <taxon>Metazoa</taxon>
        <taxon>Ecdysozoa</taxon>
        <taxon>Arthropoda</taxon>
        <taxon>Hexapoda</taxon>
        <taxon>Insecta</taxon>
        <taxon>Pterygota</taxon>
        <taxon>Neoptera</taxon>
        <taxon>Endopterygota</taxon>
        <taxon>Diptera</taxon>
        <taxon>Nematocera</taxon>
        <taxon>Culicoidea</taxon>
        <taxon>Culicidae</taxon>
        <taxon>Anophelinae</taxon>
        <taxon>Anopheles</taxon>
    </lineage>
</organism>
<proteinExistence type="predicted"/>
<evidence type="ECO:0000313" key="1">
    <source>
        <dbReference type="EMBL" id="KFB42610.1"/>
    </source>
</evidence>
<dbReference type="AlphaFoldDB" id="A0A084VXB6"/>
<dbReference type="Proteomes" id="UP000030765">
    <property type="component" value="Unassembled WGS sequence"/>
</dbReference>
<keyword evidence="3" id="KW-1185">Reference proteome</keyword>